<reference evidence="3" key="1">
    <citation type="journal article" date="2019" name="Int. J. Syst. Evol. Microbiol.">
        <title>The Global Catalogue of Microorganisms (GCM) 10K type strain sequencing project: providing services to taxonomists for standard genome sequencing and annotation.</title>
        <authorList>
            <consortium name="The Broad Institute Genomics Platform"/>
            <consortium name="The Broad Institute Genome Sequencing Center for Infectious Disease"/>
            <person name="Wu L."/>
            <person name="Ma J."/>
        </authorList>
    </citation>
    <scope>NUCLEOTIDE SEQUENCE [LARGE SCALE GENOMIC DNA]</scope>
    <source>
        <strain evidence="3">JCM 4087</strain>
    </source>
</reference>
<accession>A0ABW1EDA9</accession>
<keyword evidence="1" id="KW-0472">Membrane</keyword>
<evidence type="ECO:0000256" key="1">
    <source>
        <dbReference type="SAM" id="Phobius"/>
    </source>
</evidence>
<dbReference type="EMBL" id="JBHSPH010000001">
    <property type="protein sequence ID" value="MFC5860968.1"/>
    <property type="molecule type" value="Genomic_DNA"/>
</dbReference>
<feature type="transmembrane region" description="Helical" evidence="1">
    <location>
        <begin position="116"/>
        <end position="133"/>
    </location>
</feature>
<name>A0ABW1EDA9_9BACT</name>
<feature type="transmembrane region" description="Helical" evidence="1">
    <location>
        <begin position="52"/>
        <end position="74"/>
    </location>
</feature>
<comment type="caution">
    <text evidence="2">The sequence shown here is derived from an EMBL/GenBank/DDBJ whole genome shotgun (WGS) entry which is preliminary data.</text>
</comment>
<evidence type="ECO:0000313" key="2">
    <source>
        <dbReference type="EMBL" id="MFC5860968.1"/>
    </source>
</evidence>
<dbReference type="RefSeq" id="WP_263334741.1">
    <property type="nucleotide sequence ID" value="NZ_JAGSYH010000002.1"/>
</dbReference>
<proteinExistence type="predicted"/>
<feature type="transmembrane region" description="Helical" evidence="1">
    <location>
        <begin position="226"/>
        <end position="246"/>
    </location>
</feature>
<keyword evidence="3" id="KW-1185">Reference proteome</keyword>
<sequence>MVTAGPESNFLLDTSRQRRSLWTAIFAGLFAALSAAMLLCRSPQTSISQMTVVLLAGAYLTATALFGTTGSYLYWVRSYARSASSIASGLPALLQSTVRGWYWIPAIVLLFRKDSAFAPAVAAAGAAILAFSLRREGPAALTPELPAASEQLDHTLFAQSLRTARAEWSGYAVAICVYAAVLVLTRGWLFLACTFLALAAFVFAWNRTPASNAAQYSLKLRSINLGQARSAIPALIVTALAMLAGAGHDLHLWGMGLGHGGATDLPKLHHPPVPAGLSGHVSIILLTAPQKQQFFAPHPTQPLLQGTHLNKPLVIQFDGEYWYFQPPDSGPGPGAYIARESPLVANVHSVLHIPLLMQAHQRLDSPLPLTCCHAIEIDLENRDQSPGALDLSMSVSNSANPGKPVLLGLQHLQSSEGNLWQTHATPAHETLRFSIPVHADINQFNQIDMLIIPGLTRMQSGAKIAIQTIRLLP</sequence>
<feature type="transmembrane region" description="Helical" evidence="1">
    <location>
        <begin position="20"/>
        <end position="40"/>
    </location>
</feature>
<evidence type="ECO:0000313" key="3">
    <source>
        <dbReference type="Proteomes" id="UP001596091"/>
    </source>
</evidence>
<keyword evidence="1" id="KW-0812">Transmembrane</keyword>
<feature type="transmembrane region" description="Helical" evidence="1">
    <location>
        <begin position="189"/>
        <end position="206"/>
    </location>
</feature>
<gene>
    <name evidence="2" type="ORF">ACFPT7_01535</name>
</gene>
<protein>
    <submittedName>
        <fullName evidence="2">Uncharacterized protein</fullName>
    </submittedName>
</protein>
<feature type="transmembrane region" description="Helical" evidence="1">
    <location>
        <begin position="168"/>
        <end position="184"/>
    </location>
</feature>
<dbReference type="Proteomes" id="UP001596091">
    <property type="component" value="Unassembled WGS sequence"/>
</dbReference>
<feature type="transmembrane region" description="Helical" evidence="1">
    <location>
        <begin position="86"/>
        <end position="104"/>
    </location>
</feature>
<organism evidence="2 3">
    <name type="scientific">Acidicapsa dinghuensis</name>
    <dbReference type="NCBI Taxonomy" id="2218256"/>
    <lineage>
        <taxon>Bacteria</taxon>
        <taxon>Pseudomonadati</taxon>
        <taxon>Acidobacteriota</taxon>
        <taxon>Terriglobia</taxon>
        <taxon>Terriglobales</taxon>
        <taxon>Acidobacteriaceae</taxon>
        <taxon>Acidicapsa</taxon>
    </lineage>
</organism>
<keyword evidence="1" id="KW-1133">Transmembrane helix</keyword>